<evidence type="ECO:0000256" key="5">
    <source>
        <dbReference type="ARBA" id="ARBA00022840"/>
    </source>
</evidence>
<accession>A0A934WJ18</accession>
<dbReference type="GO" id="GO:0016887">
    <property type="term" value="F:ATP hydrolysis activity"/>
    <property type="evidence" value="ECO:0007669"/>
    <property type="project" value="InterPro"/>
</dbReference>
<dbReference type="FunFam" id="3.40.50.300:FF:000016">
    <property type="entry name" value="Oligopeptide ABC transporter ATP-binding component"/>
    <property type="match status" value="1"/>
</dbReference>
<dbReference type="InterPro" id="IPR017871">
    <property type="entry name" value="ABC_transporter-like_CS"/>
</dbReference>
<organism evidence="7 8">
    <name type="scientific">Rhodobaculum claviforme</name>
    <dbReference type="NCBI Taxonomy" id="1549854"/>
    <lineage>
        <taxon>Bacteria</taxon>
        <taxon>Pseudomonadati</taxon>
        <taxon>Pseudomonadota</taxon>
        <taxon>Alphaproteobacteria</taxon>
        <taxon>Rhodobacterales</taxon>
        <taxon>Paracoccaceae</taxon>
        <taxon>Rhodobaculum</taxon>
    </lineage>
</organism>
<dbReference type="PROSITE" id="PS50893">
    <property type="entry name" value="ABC_TRANSPORTER_2"/>
    <property type="match status" value="1"/>
</dbReference>
<evidence type="ECO:0000256" key="2">
    <source>
        <dbReference type="ARBA" id="ARBA00005417"/>
    </source>
</evidence>
<reference evidence="7" key="2">
    <citation type="journal article" date="2020" name="Microorganisms">
        <title>Osmotic Adaptation and Compatible Solute Biosynthesis of Phototrophic Bacteria as Revealed from Genome Analyses.</title>
        <authorList>
            <person name="Imhoff J.F."/>
            <person name="Rahn T."/>
            <person name="Kunzel S."/>
            <person name="Keller A."/>
            <person name="Neulinger S.C."/>
        </authorList>
    </citation>
    <scope>NUCLEOTIDE SEQUENCE</scope>
    <source>
        <strain evidence="7">LMG 28126</strain>
    </source>
</reference>
<dbReference type="SMART" id="SM00382">
    <property type="entry name" value="AAA"/>
    <property type="match status" value="1"/>
</dbReference>
<evidence type="ECO:0000256" key="4">
    <source>
        <dbReference type="ARBA" id="ARBA00022741"/>
    </source>
</evidence>
<dbReference type="Proteomes" id="UP000706333">
    <property type="component" value="Unassembled WGS sequence"/>
</dbReference>
<dbReference type="GO" id="GO:0005524">
    <property type="term" value="F:ATP binding"/>
    <property type="evidence" value="ECO:0007669"/>
    <property type="project" value="UniProtKB-KW"/>
</dbReference>
<dbReference type="NCBIfam" id="NF008453">
    <property type="entry name" value="PRK11308.1"/>
    <property type="match status" value="1"/>
</dbReference>
<dbReference type="InterPro" id="IPR003439">
    <property type="entry name" value="ABC_transporter-like_ATP-bd"/>
</dbReference>
<dbReference type="RefSeq" id="WP_201157149.1">
    <property type="nucleotide sequence ID" value="NZ_NHSD01000242.1"/>
</dbReference>
<dbReference type="PROSITE" id="PS00211">
    <property type="entry name" value="ABC_TRANSPORTER_1"/>
    <property type="match status" value="1"/>
</dbReference>
<dbReference type="Pfam" id="PF00005">
    <property type="entry name" value="ABC_tran"/>
    <property type="match status" value="1"/>
</dbReference>
<evidence type="ECO:0000259" key="6">
    <source>
        <dbReference type="PROSITE" id="PS50893"/>
    </source>
</evidence>
<reference evidence="7" key="1">
    <citation type="submission" date="2017-05" db="EMBL/GenBank/DDBJ databases">
        <authorList>
            <person name="Imhoff J.F."/>
            <person name="Rahn T."/>
            <person name="Kuenzel S."/>
            <person name="Neulinger S.C."/>
        </authorList>
    </citation>
    <scope>NUCLEOTIDE SEQUENCE</scope>
    <source>
        <strain evidence="7">LMG 28126</strain>
    </source>
</reference>
<dbReference type="GO" id="GO:0005886">
    <property type="term" value="C:plasma membrane"/>
    <property type="evidence" value="ECO:0007669"/>
    <property type="project" value="UniProtKB-SubCell"/>
</dbReference>
<dbReference type="GO" id="GO:0055085">
    <property type="term" value="P:transmembrane transport"/>
    <property type="evidence" value="ECO:0007669"/>
    <property type="project" value="UniProtKB-ARBA"/>
</dbReference>
<dbReference type="PANTHER" id="PTHR43776:SF7">
    <property type="entry name" value="D,D-DIPEPTIDE TRANSPORT ATP-BINDING PROTEIN DDPF-RELATED"/>
    <property type="match status" value="1"/>
</dbReference>
<name>A0A934WJ18_9RHOB</name>
<sequence>MSAPILEVENLTKHFPLHGGLLQREVGRVHAVDGVSFTLARGETLGLVGESGCGKSTTGKAILKLTDPTSGTIRLKGVDITHLSRAQMFPHRRVMQVIFQDPYASLNQRMRVKDIVAEPLGNYEPDSSRAERLEKIAALFDRVGLRRDALNRFPHEFSGGQRQRLGIARALAVNPEVIIADEPVSALDVSVQAQVVNLMMDLQAEFELSYLFIAHDLAVVQHISHRIGVMYLGRLVELAPKRELFRNPQHPYTEALLDSVPVPDPRRRRKRAVLRGDVPSPINPPKGCHFNTRCPLAFDRCFHEAPPLREVAPGHMAACHLR</sequence>
<dbReference type="InterPro" id="IPR003593">
    <property type="entry name" value="AAA+_ATPase"/>
</dbReference>
<proteinExistence type="inferred from homology"/>
<dbReference type="PANTHER" id="PTHR43776">
    <property type="entry name" value="TRANSPORT ATP-BINDING PROTEIN"/>
    <property type="match status" value="1"/>
</dbReference>
<dbReference type="SUPFAM" id="SSF52540">
    <property type="entry name" value="P-loop containing nucleoside triphosphate hydrolases"/>
    <property type="match status" value="1"/>
</dbReference>
<dbReference type="AlphaFoldDB" id="A0A934WJ18"/>
<keyword evidence="5" id="KW-0067">ATP-binding</keyword>
<dbReference type="GO" id="GO:0015833">
    <property type="term" value="P:peptide transport"/>
    <property type="evidence" value="ECO:0007669"/>
    <property type="project" value="InterPro"/>
</dbReference>
<evidence type="ECO:0000313" key="7">
    <source>
        <dbReference type="EMBL" id="MBK5927389.1"/>
    </source>
</evidence>
<dbReference type="Pfam" id="PF08352">
    <property type="entry name" value="oligo_HPY"/>
    <property type="match status" value="1"/>
</dbReference>
<evidence type="ECO:0000256" key="1">
    <source>
        <dbReference type="ARBA" id="ARBA00004417"/>
    </source>
</evidence>
<comment type="caution">
    <text evidence="7">The sequence shown here is derived from an EMBL/GenBank/DDBJ whole genome shotgun (WGS) entry which is preliminary data.</text>
</comment>
<gene>
    <name evidence="7" type="ORF">CCR87_08630</name>
</gene>
<dbReference type="CDD" id="cd03257">
    <property type="entry name" value="ABC_NikE_OppD_transporters"/>
    <property type="match status" value="1"/>
</dbReference>
<feature type="domain" description="ABC transporter" evidence="6">
    <location>
        <begin position="6"/>
        <end position="257"/>
    </location>
</feature>
<evidence type="ECO:0000256" key="3">
    <source>
        <dbReference type="ARBA" id="ARBA00022448"/>
    </source>
</evidence>
<comment type="similarity">
    <text evidence="2">Belongs to the ABC transporter superfamily.</text>
</comment>
<dbReference type="Gene3D" id="3.40.50.300">
    <property type="entry name" value="P-loop containing nucleotide triphosphate hydrolases"/>
    <property type="match status" value="1"/>
</dbReference>
<keyword evidence="4" id="KW-0547">Nucleotide-binding</keyword>
<dbReference type="NCBIfam" id="TIGR01727">
    <property type="entry name" value="oligo_HPY"/>
    <property type="match status" value="1"/>
</dbReference>
<dbReference type="InterPro" id="IPR013563">
    <property type="entry name" value="Oligopep_ABC_C"/>
</dbReference>
<dbReference type="InterPro" id="IPR027417">
    <property type="entry name" value="P-loop_NTPase"/>
</dbReference>
<protein>
    <submittedName>
        <fullName evidence="7">Peptide ABC transporter substrate-binding protein</fullName>
    </submittedName>
</protein>
<dbReference type="EMBL" id="NHSD01000242">
    <property type="protein sequence ID" value="MBK5927389.1"/>
    <property type="molecule type" value="Genomic_DNA"/>
</dbReference>
<keyword evidence="8" id="KW-1185">Reference proteome</keyword>
<comment type="subcellular location">
    <subcellularLocation>
        <location evidence="1">Cell inner membrane</location>
        <topology evidence="1">Peripheral membrane protein</topology>
    </subcellularLocation>
</comment>
<keyword evidence="3" id="KW-0813">Transport</keyword>
<evidence type="ECO:0000313" key="8">
    <source>
        <dbReference type="Proteomes" id="UP000706333"/>
    </source>
</evidence>
<dbReference type="InterPro" id="IPR050319">
    <property type="entry name" value="ABC_transp_ATP-bind"/>
</dbReference>